<evidence type="ECO:0000313" key="2">
    <source>
        <dbReference type="Proteomes" id="UP000236721"/>
    </source>
</evidence>
<protein>
    <submittedName>
        <fullName evidence="1">Uncharacterized protein</fullName>
    </submittedName>
</protein>
<keyword evidence="2" id="KW-1185">Reference proteome</keyword>
<dbReference type="RefSeq" id="WP_103879923.1">
    <property type="nucleotide sequence ID" value="NZ_FNVG01000006.1"/>
</dbReference>
<evidence type="ECO:0000313" key="1">
    <source>
        <dbReference type="EMBL" id="SEG06165.1"/>
    </source>
</evidence>
<dbReference type="Proteomes" id="UP000236721">
    <property type="component" value="Unassembled WGS sequence"/>
</dbReference>
<dbReference type="AlphaFoldDB" id="A0A1H5X415"/>
<sequence length="89" mass="10118">MQSQKAELLALLAKECDKYTSIPACDLQAKREKKSFIDGLMTACRVVGISYQELSAVVERMPKQSKYKDLDELLSVPTYIRENVEIHLP</sequence>
<dbReference type="OrthoDB" id="5600865at2"/>
<reference evidence="2" key="1">
    <citation type="submission" date="2016-10" db="EMBL/GenBank/DDBJ databases">
        <authorList>
            <person name="Varghese N."/>
            <person name="Submissions S."/>
        </authorList>
    </citation>
    <scope>NUCLEOTIDE SEQUENCE [LARGE SCALE GENOMIC DNA]</scope>
    <source>
        <strain evidence="2">CGMCC 1.7062</strain>
    </source>
</reference>
<proteinExistence type="predicted"/>
<gene>
    <name evidence="1" type="ORF">SAMN04488244_106185</name>
</gene>
<dbReference type="EMBL" id="FNVG01000006">
    <property type="protein sequence ID" value="SEG06165.1"/>
    <property type="molecule type" value="Genomic_DNA"/>
</dbReference>
<organism evidence="1 2">
    <name type="scientific">Vibrio hangzhouensis</name>
    <dbReference type="NCBI Taxonomy" id="462991"/>
    <lineage>
        <taxon>Bacteria</taxon>
        <taxon>Pseudomonadati</taxon>
        <taxon>Pseudomonadota</taxon>
        <taxon>Gammaproteobacteria</taxon>
        <taxon>Vibrionales</taxon>
        <taxon>Vibrionaceae</taxon>
        <taxon>Vibrio</taxon>
    </lineage>
</organism>
<accession>A0A1H5X415</accession>
<name>A0A1H5X415_9VIBR</name>